<dbReference type="Gene3D" id="1.10.1200.10">
    <property type="entry name" value="ACP-like"/>
    <property type="match status" value="1"/>
</dbReference>
<dbReference type="Pfam" id="PF00501">
    <property type="entry name" value="AMP-binding"/>
    <property type="match status" value="1"/>
</dbReference>
<dbReference type="PANTHER" id="PTHR44394">
    <property type="entry name" value="BETA-ALANINE-ACTIVATING ENZYME"/>
    <property type="match status" value="1"/>
</dbReference>
<dbReference type="InterPro" id="IPR015943">
    <property type="entry name" value="WD40/YVTN_repeat-like_dom_sf"/>
</dbReference>
<dbReference type="SMART" id="SM00564">
    <property type="entry name" value="PQQ"/>
    <property type="match status" value="6"/>
</dbReference>
<dbReference type="Gene3D" id="3.40.50.12780">
    <property type="entry name" value="N-terminal domain of ligase-like"/>
    <property type="match status" value="1"/>
</dbReference>
<sequence length="1024" mass="112838">MEPETLDGLFLRSLGEHPDKVAVIEDSGSSTRCDMTYKDLWDTSCIVSETLDQFSKNHPLRTQFIGVCMEQCLIYPAVIIGILSRGFGFACIDPSWPSDKQIDYLRKLRTPLLMHTSEDRRCDSSEKQCRIRIKNTSLYFEKLEIDGNCSNCLHPMAYAVLTSGSTGQPKIVRVPHASVVSNIVSLIKICEVTSRDLIFLSSPPTFDPSVVDIFLAFATGASLLVTNNVVKASASNLLNVLFPPQSALGVTVLQMTPSVFNRWSETELKEIVLGPRTSLRALILGGEPFPSHSKVLRCTGAGNATRIYNIYGITEVSPWASIHQVIPSANPNDSYTISNESSVPLGDPLAHTILQIRDSVTGSIILDGCGEMFIGSSKRVCEIDNENCLDFAPPVFRGTGDIVQTHSDGRIYYVGRKDLIVKRWGCRINLENIERIALSHSSVKSACCVWDEVNHKLYLLVALREAISNLILRRHFLTSTQSERAHMPDEILQVNDVSLTQHGKINRHTVLEILDKKETPQFQLFVAKKFLKLWCEVLGLQTSQEGSFIHFGGNSLLAMILITELENEFGDVPKELSGLLLSGKSLQFICDHLCQFYQSKNSSLEASNPSLLPSSHEVIEGKQDECKTPLKLKQNKLITFNLSGKSSSSDLPSLTVSHKCLENLQMNLVWKVDLGKCIDASPLCLEFESGIGIVIGSHSGKFTYVDGTTGEVRWLLNLPHRIEASACPSLCGQYIYIGCHDGALYCIATFDGRVKWSFVTGGIIKCLPVLCNQGNSIIFGSYDSKVYCLNSESGKLEWSTKDDIKGNWLASPLILGDIAIVCSLAGRAYALKTANGNVMWTVTFHQPIFSTPCHLSTPSTTLVVIAEVKGAVICLNALNGVQVWSWQAPGLIYAPLIIVPTSSQNVDMQYQILVSCHDCFLYCLSVTIKNNVLVKWKVNLGASILSAPFPFSIRTSDKSDKLCCVVSNKAGGVAVVGLQDGSIFGKFHAESEVFSSPVVCKDYVYFGCRDNFVYCLRIQSTKFN</sequence>
<keyword evidence="4" id="KW-1185">Reference proteome</keyword>
<organism evidence="4 5">
    <name type="scientific">Frankliniella occidentalis</name>
    <name type="common">Western flower thrips</name>
    <name type="synonym">Euthrips occidentalis</name>
    <dbReference type="NCBI Taxonomy" id="133901"/>
    <lineage>
        <taxon>Eukaryota</taxon>
        <taxon>Metazoa</taxon>
        <taxon>Ecdysozoa</taxon>
        <taxon>Arthropoda</taxon>
        <taxon>Hexapoda</taxon>
        <taxon>Insecta</taxon>
        <taxon>Pterygota</taxon>
        <taxon>Neoptera</taxon>
        <taxon>Paraneoptera</taxon>
        <taxon>Thysanoptera</taxon>
        <taxon>Terebrantia</taxon>
        <taxon>Thripoidea</taxon>
        <taxon>Thripidae</taxon>
        <taxon>Frankliniella</taxon>
    </lineage>
</organism>
<dbReference type="InterPro" id="IPR002372">
    <property type="entry name" value="PQQ_rpt_dom"/>
</dbReference>
<dbReference type="InterPro" id="IPR052091">
    <property type="entry name" value="Beta-ala_Activ/Resist"/>
</dbReference>
<name>A0A6J1TIK6_FRAOC</name>
<dbReference type="InterPro" id="IPR018391">
    <property type="entry name" value="PQQ_b-propeller_rpt"/>
</dbReference>
<evidence type="ECO:0000313" key="4">
    <source>
        <dbReference type="Proteomes" id="UP000504606"/>
    </source>
</evidence>
<dbReference type="GO" id="GO:0043041">
    <property type="term" value="P:amino acid activation for nonribosomal peptide biosynthetic process"/>
    <property type="evidence" value="ECO:0007669"/>
    <property type="project" value="TreeGrafter"/>
</dbReference>
<dbReference type="AlphaFoldDB" id="A0A6J1TIK6"/>
<feature type="domain" description="AMP-dependent synthetase/ligase" evidence="1">
    <location>
        <begin position="13"/>
        <end position="375"/>
    </location>
</feature>
<dbReference type="GeneID" id="113216072"/>
<proteinExistence type="predicted"/>
<dbReference type="InterPro" id="IPR009081">
    <property type="entry name" value="PP-bd_ACP"/>
</dbReference>
<dbReference type="InterPro" id="IPR042099">
    <property type="entry name" value="ANL_N_sf"/>
</dbReference>
<evidence type="ECO:0000259" key="1">
    <source>
        <dbReference type="Pfam" id="PF00501"/>
    </source>
</evidence>
<dbReference type="InterPro" id="IPR011047">
    <property type="entry name" value="Quinoprotein_ADH-like_sf"/>
</dbReference>
<evidence type="ECO:0000259" key="2">
    <source>
        <dbReference type="Pfam" id="PF00550"/>
    </source>
</evidence>
<dbReference type="CTD" id="132949"/>
<reference evidence="5" key="1">
    <citation type="submission" date="2025-08" db="UniProtKB">
        <authorList>
            <consortium name="RefSeq"/>
        </authorList>
    </citation>
    <scope>IDENTIFICATION</scope>
    <source>
        <tissue evidence="5">Whole organism</tissue>
    </source>
</reference>
<dbReference type="PANTHER" id="PTHR44394:SF1">
    <property type="entry name" value="BETA-ALANINE-ACTIVATING ENZYME"/>
    <property type="match status" value="1"/>
</dbReference>
<dbReference type="SUPFAM" id="SSF56801">
    <property type="entry name" value="Acetyl-CoA synthetase-like"/>
    <property type="match status" value="1"/>
</dbReference>
<feature type="domain" description="Pyrrolo-quinoline quinone repeat" evidence="3">
    <location>
        <begin position="674"/>
        <end position="1018"/>
    </location>
</feature>
<evidence type="ECO:0000259" key="3">
    <source>
        <dbReference type="Pfam" id="PF13570"/>
    </source>
</evidence>
<dbReference type="Proteomes" id="UP000504606">
    <property type="component" value="Unplaced"/>
</dbReference>
<dbReference type="KEGG" id="foc:113216072"/>
<accession>A0A6J1TIK6</accession>
<dbReference type="RefSeq" id="XP_026291560.1">
    <property type="nucleotide sequence ID" value="XM_026435775.2"/>
</dbReference>
<dbReference type="InterPro" id="IPR045851">
    <property type="entry name" value="AMP-bd_C_sf"/>
</dbReference>
<dbReference type="InterPro" id="IPR036736">
    <property type="entry name" value="ACP-like_sf"/>
</dbReference>
<gene>
    <name evidence="5" type="primary">LOC113216072</name>
</gene>
<evidence type="ECO:0000313" key="5">
    <source>
        <dbReference type="RefSeq" id="XP_026291560.1"/>
    </source>
</evidence>
<dbReference type="InterPro" id="IPR000873">
    <property type="entry name" value="AMP-dep_synth/lig_dom"/>
</dbReference>
<protein>
    <submittedName>
        <fullName evidence="5">Beta-alanine-activating enzyme</fullName>
    </submittedName>
</protein>
<dbReference type="Gene3D" id="3.30.300.30">
    <property type="match status" value="1"/>
</dbReference>
<dbReference type="SUPFAM" id="SSF50998">
    <property type="entry name" value="Quinoprotein alcohol dehydrogenase-like"/>
    <property type="match status" value="1"/>
</dbReference>
<dbReference type="Gene3D" id="2.130.10.10">
    <property type="entry name" value="YVTN repeat-like/Quinoprotein amine dehydrogenase"/>
    <property type="match status" value="2"/>
</dbReference>
<feature type="domain" description="Carrier" evidence="2">
    <location>
        <begin position="529"/>
        <end position="570"/>
    </location>
</feature>
<dbReference type="Pfam" id="PF00550">
    <property type="entry name" value="PP-binding"/>
    <property type="match status" value="1"/>
</dbReference>
<dbReference type="OrthoDB" id="408177at2759"/>
<dbReference type="Pfam" id="PF13570">
    <property type="entry name" value="Beta-prop_ACSF4"/>
    <property type="match status" value="1"/>
</dbReference>